<evidence type="ECO:0000256" key="5">
    <source>
        <dbReference type="ARBA" id="ARBA00022989"/>
    </source>
</evidence>
<dbReference type="PANTHER" id="PTHR23522:SF4">
    <property type="entry name" value="NUCLEOSIDE PERMEASE NUPG-RELATED"/>
    <property type="match status" value="1"/>
</dbReference>
<dbReference type="Proteomes" id="UP000293850">
    <property type="component" value="Chromosome"/>
</dbReference>
<dbReference type="Pfam" id="PF03825">
    <property type="entry name" value="Nuc_H_symport"/>
    <property type="match status" value="1"/>
</dbReference>
<evidence type="ECO:0000256" key="6">
    <source>
        <dbReference type="ARBA" id="ARBA00023136"/>
    </source>
</evidence>
<feature type="transmembrane region" description="Helical" evidence="7">
    <location>
        <begin position="146"/>
        <end position="167"/>
    </location>
</feature>
<dbReference type="SUPFAM" id="SSF103473">
    <property type="entry name" value="MFS general substrate transporter"/>
    <property type="match status" value="1"/>
</dbReference>
<dbReference type="PROSITE" id="PS50850">
    <property type="entry name" value="MFS"/>
    <property type="match status" value="1"/>
</dbReference>
<dbReference type="GO" id="GO:0015212">
    <property type="term" value="F:cytidine transmembrane transporter activity"/>
    <property type="evidence" value="ECO:0007669"/>
    <property type="project" value="TreeGrafter"/>
</dbReference>
<dbReference type="GO" id="GO:0015213">
    <property type="term" value="F:uridine transmembrane transporter activity"/>
    <property type="evidence" value="ECO:0007669"/>
    <property type="project" value="TreeGrafter"/>
</dbReference>
<evidence type="ECO:0000313" key="10">
    <source>
        <dbReference type="Proteomes" id="UP000293850"/>
    </source>
</evidence>
<keyword evidence="6 7" id="KW-0472">Membrane</keyword>
<evidence type="ECO:0000256" key="2">
    <source>
        <dbReference type="ARBA" id="ARBA00022448"/>
    </source>
</evidence>
<evidence type="ECO:0000313" key="9">
    <source>
        <dbReference type="EMBL" id="QBM22383.1"/>
    </source>
</evidence>
<feature type="transmembrane region" description="Helical" evidence="7">
    <location>
        <begin position="87"/>
        <end position="104"/>
    </location>
</feature>
<evidence type="ECO:0000256" key="7">
    <source>
        <dbReference type="SAM" id="Phobius"/>
    </source>
</evidence>
<sequence length="413" mass="45309">MVSTTESSGKQSVRYRLLVPRLSLMMFLQFFIWGSWSVTLGLVMSQHNMSLLIGDAFSAGPIASILSPFVLGMLVDRFFASQKVMAVMHLAGAAILWFVPQALVAQNGALLIGLLFGYTLCYMPTLALTNNIAFHSLSDKDKTFPVVRVFGTIGWIVAGIFIGVTGISDTTGIFTLAAVISVILALYSLTLPNTPAPAKGLPVKVRDLFCADAFALLKVRHFFVFSLCATLISVPLGTYYAYTASFLADAGVGDVSTAMSFGQMSEIFFMLVIPFLFRRLGVKYMLLIGMCAWFVRYAFFALGISEEGRFLLYLGILLHGVCYDFFFVVGFIYTDRIAGEKVKGQAQSMIVMFTYGIGMLLGSQISGALYNRLVAGQTVPQAWTTFWWIPAVAAAVIAVIFLFSFKYDEKEQA</sequence>
<proteinExistence type="predicted"/>
<feature type="transmembrane region" description="Helical" evidence="7">
    <location>
        <begin position="110"/>
        <end position="134"/>
    </location>
</feature>
<feature type="domain" description="Major facilitator superfamily (MFS) profile" evidence="8">
    <location>
        <begin position="214"/>
        <end position="413"/>
    </location>
</feature>
<dbReference type="InterPro" id="IPR004740">
    <property type="entry name" value="Nuc_H_symport"/>
</dbReference>
<feature type="transmembrane region" description="Helical" evidence="7">
    <location>
        <begin position="173"/>
        <end position="191"/>
    </location>
</feature>
<dbReference type="InterPro" id="IPR036259">
    <property type="entry name" value="MFS_trans_sf"/>
</dbReference>
<dbReference type="EMBL" id="CP037864">
    <property type="protein sequence ID" value="QBM22383.1"/>
    <property type="molecule type" value="Genomic_DNA"/>
</dbReference>
<dbReference type="KEGG" id="cars:E1B03_08005"/>
<protein>
    <submittedName>
        <fullName evidence="9">MFS transporter</fullName>
    </submittedName>
</protein>
<name>A0A4P6WJU1_9ENTR</name>
<dbReference type="GO" id="GO:0005886">
    <property type="term" value="C:plasma membrane"/>
    <property type="evidence" value="ECO:0007669"/>
    <property type="project" value="UniProtKB-SubCell"/>
</dbReference>
<keyword evidence="10" id="KW-1185">Reference proteome</keyword>
<keyword evidence="5 7" id="KW-1133">Transmembrane helix</keyword>
<gene>
    <name evidence="9" type="ORF">E1B03_08005</name>
</gene>
<evidence type="ECO:0000256" key="1">
    <source>
        <dbReference type="ARBA" id="ARBA00004651"/>
    </source>
</evidence>
<feature type="transmembrane region" description="Helical" evidence="7">
    <location>
        <begin position="257"/>
        <end position="277"/>
    </location>
</feature>
<organism evidence="9 10">
    <name type="scientific">Citrobacter arsenatis</name>
    <dbReference type="NCBI Taxonomy" id="2546350"/>
    <lineage>
        <taxon>Bacteria</taxon>
        <taxon>Pseudomonadati</taxon>
        <taxon>Pseudomonadota</taxon>
        <taxon>Gammaproteobacteria</taxon>
        <taxon>Enterobacterales</taxon>
        <taxon>Enterobacteriaceae</taxon>
        <taxon>Citrobacter</taxon>
    </lineage>
</organism>
<dbReference type="Gene3D" id="1.20.1250.20">
    <property type="entry name" value="MFS general substrate transporter like domains"/>
    <property type="match status" value="2"/>
</dbReference>
<comment type="subcellular location">
    <subcellularLocation>
        <location evidence="1">Cell membrane</location>
        <topology evidence="1">Multi-pass membrane protein</topology>
    </subcellularLocation>
</comment>
<keyword evidence="2" id="KW-0813">Transport</keyword>
<feature type="transmembrane region" description="Helical" evidence="7">
    <location>
        <begin position="56"/>
        <end position="75"/>
    </location>
</feature>
<feature type="transmembrane region" description="Helical" evidence="7">
    <location>
        <begin position="310"/>
        <end position="334"/>
    </location>
</feature>
<evidence type="ECO:0000259" key="8">
    <source>
        <dbReference type="PROSITE" id="PS50850"/>
    </source>
</evidence>
<feature type="transmembrane region" description="Helical" evidence="7">
    <location>
        <begin position="284"/>
        <end position="304"/>
    </location>
</feature>
<dbReference type="AlphaFoldDB" id="A0A4P6WJU1"/>
<keyword evidence="4 7" id="KW-0812">Transmembrane</keyword>
<evidence type="ECO:0000256" key="4">
    <source>
        <dbReference type="ARBA" id="ARBA00022692"/>
    </source>
</evidence>
<accession>A0A4P6WJU1</accession>
<dbReference type="InterPro" id="IPR020846">
    <property type="entry name" value="MFS_dom"/>
</dbReference>
<dbReference type="PANTHER" id="PTHR23522">
    <property type="entry name" value="BLL5896 PROTEIN"/>
    <property type="match status" value="1"/>
</dbReference>
<dbReference type="RefSeq" id="WP_103768727.1">
    <property type="nucleotide sequence ID" value="NZ_CP037864.1"/>
</dbReference>
<evidence type="ECO:0000256" key="3">
    <source>
        <dbReference type="ARBA" id="ARBA00022475"/>
    </source>
</evidence>
<reference evidence="9 10" key="1">
    <citation type="submission" date="2019-03" db="EMBL/GenBank/DDBJ databases">
        <title>Complete genome sequence of an arsenate-respiring bacteria, Citrobacter sp. LY-1.</title>
        <authorList>
            <person name="Wang H."/>
            <person name="Liu Y."/>
            <person name="Li Q."/>
            <person name="Huang J."/>
        </authorList>
    </citation>
    <scope>NUCLEOTIDE SEQUENCE [LARGE SCALE GENOMIC DNA]</scope>
    <source>
        <strain evidence="9 10">LY-1</strain>
    </source>
</reference>
<feature type="transmembrane region" description="Helical" evidence="7">
    <location>
        <begin position="21"/>
        <end position="44"/>
    </location>
</feature>
<feature type="transmembrane region" description="Helical" evidence="7">
    <location>
        <begin position="222"/>
        <end position="242"/>
    </location>
</feature>
<feature type="transmembrane region" description="Helical" evidence="7">
    <location>
        <begin position="346"/>
        <end position="365"/>
    </location>
</feature>
<keyword evidence="3" id="KW-1003">Cell membrane</keyword>
<feature type="transmembrane region" description="Helical" evidence="7">
    <location>
        <begin position="385"/>
        <end position="405"/>
    </location>
</feature>